<dbReference type="SUPFAM" id="SSF55315">
    <property type="entry name" value="L30e-like"/>
    <property type="match status" value="1"/>
</dbReference>
<evidence type="ECO:0000313" key="6">
    <source>
        <dbReference type="EMBL" id="MBB4035575.1"/>
    </source>
</evidence>
<gene>
    <name evidence="6" type="ORF">GGR21_001468</name>
</gene>
<dbReference type="PANTHER" id="PTHR43191">
    <property type="entry name" value="RRNA METHYLTRANSFERASE 3"/>
    <property type="match status" value="1"/>
</dbReference>
<sequence length="250" mass="28080">MTLSKNKLKYIRSLKEKKYRTEHGTFVAEGNKLVNDLLPYIKCQLLVATANYLSIIDASTVEEVIEVNDNQLSQASFLRNPQQALAVFYQPENNSEVNLNEQLVLALDGIQDPGNMGTIVRLADWYGIRDIFCSQDTADIFNPKVVQATMGALARVNIHYLDLTDFLKENKHFPVYGTLLDGENMYEQDLTPNGIIVMGNEGNGIRPEIEKLISNKLYIPNYPIGRSTSESLNVAIATAIVCAEFRRKSM</sequence>
<dbReference type="EMBL" id="JACIEP010000004">
    <property type="protein sequence ID" value="MBB4035575.1"/>
    <property type="molecule type" value="Genomic_DNA"/>
</dbReference>
<dbReference type="InterPro" id="IPR053888">
    <property type="entry name" value="MRM3-like_sub_bind"/>
</dbReference>
<proteinExistence type="inferred from homology"/>
<comment type="caution">
    <text evidence="6">The sequence shown here is derived from an EMBL/GenBank/DDBJ whole genome shotgun (WGS) entry which is preliminary data.</text>
</comment>
<keyword evidence="3 6" id="KW-0808">Transferase</keyword>
<dbReference type="InterPro" id="IPR051259">
    <property type="entry name" value="rRNA_Methyltransferase"/>
</dbReference>
<dbReference type="Pfam" id="PF22435">
    <property type="entry name" value="MRM3-like_sub_bind"/>
    <property type="match status" value="1"/>
</dbReference>
<dbReference type="InterPro" id="IPR029028">
    <property type="entry name" value="Alpha/beta_knot_MTases"/>
</dbReference>
<comment type="similarity">
    <text evidence="1">Belongs to the class IV-like SAM-binding methyltransferase superfamily. RNA methyltransferase TrmH family.</text>
</comment>
<evidence type="ECO:0000313" key="7">
    <source>
        <dbReference type="Proteomes" id="UP000555103"/>
    </source>
</evidence>
<keyword evidence="7" id="KW-1185">Reference proteome</keyword>
<dbReference type="Pfam" id="PF00588">
    <property type="entry name" value="SpoU_methylase"/>
    <property type="match status" value="1"/>
</dbReference>
<evidence type="ECO:0000259" key="5">
    <source>
        <dbReference type="Pfam" id="PF22435"/>
    </source>
</evidence>
<feature type="domain" description="tRNA/rRNA methyltransferase SpoU type" evidence="4">
    <location>
        <begin position="103"/>
        <end position="242"/>
    </location>
</feature>
<dbReference type="InterPro" id="IPR029026">
    <property type="entry name" value="tRNA_m1G_MTases_N"/>
</dbReference>
<evidence type="ECO:0000256" key="2">
    <source>
        <dbReference type="ARBA" id="ARBA00022603"/>
    </source>
</evidence>
<accession>A0A840CRL6</accession>
<dbReference type="Gene3D" id="3.30.1330.30">
    <property type="match status" value="1"/>
</dbReference>
<dbReference type="InterPro" id="IPR029064">
    <property type="entry name" value="Ribosomal_eL30-like_sf"/>
</dbReference>
<dbReference type="InterPro" id="IPR001537">
    <property type="entry name" value="SpoU_MeTrfase"/>
</dbReference>
<dbReference type="GO" id="GO:0003723">
    <property type="term" value="F:RNA binding"/>
    <property type="evidence" value="ECO:0007669"/>
    <property type="project" value="InterPro"/>
</dbReference>
<dbReference type="GO" id="GO:0032259">
    <property type="term" value="P:methylation"/>
    <property type="evidence" value="ECO:0007669"/>
    <property type="project" value="UniProtKB-KW"/>
</dbReference>
<dbReference type="Proteomes" id="UP000555103">
    <property type="component" value="Unassembled WGS sequence"/>
</dbReference>
<evidence type="ECO:0000256" key="1">
    <source>
        <dbReference type="ARBA" id="ARBA00007228"/>
    </source>
</evidence>
<protein>
    <submittedName>
        <fullName evidence="6">TrmH family RNA methyltransferase</fullName>
    </submittedName>
</protein>
<dbReference type="SUPFAM" id="SSF75217">
    <property type="entry name" value="alpha/beta knot"/>
    <property type="match status" value="1"/>
</dbReference>
<keyword evidence="2 6" id="KW-0489">Methyltransferase</keyword>
<dbReference type="CDD" id="cd18109">
    <property type="entry name" value="SpoU-like_RNA-MTase"/>
    <property type="match status" value="1"/>
</dbReference>
<dbReference type="GO" id="GO:0008173">
    <property type="term" value="F:RNA methyltransferase activity"/>
    <property type="evidence" value="ECO:0007669"/>
    <property type="project" value="InterPro"/>
</dbReference>
<evidence type="ECO:0000259" key="4">
    <source>
        <dbReference type="Pfam" id="PF00588"/>
    </source>
</evidence>
<dbReference type="GO" id="GO:0006396">
    <property type="term" value="P:RNA processing"/>
    <property type="evidence" value="ECO:0007669"/>
    <property type="project" value="InterPro"/>
</dbReference>
<feature type="domain" description="MRM3-like substrate binding" evidence="5">
    <location>
        <begin position="6"/>
        <end position="86"/>
    </location>
</feature>
<dbReference type="Gene3D" id="3.40.1280.10">
    <property type="match status" value="1"/>
</dbReference>
<name>A0A840CRL6_9BACT</name>
<dbReference type="RefSeq" id="WP_183306505.1">
    <property type="nucleotide sequence ID" value="NZ_JACIEP010000004.1"/>
</dbReference>
<evidence type="ECO:0000256" key="3">
    <source>
        <dbReference type="ARBA" id="ARBA00022679"/>
    </source>
</evidence>
<dbReference type="PANTHER" id="PTHR43191:SF2">
    <property type="entry name" value="RRNA METHYLTRANSFERASE 3, MITOCHONDRIAL"/>
    <property type="match status" value="1"/>
</dbReference>
<dbReference type="AlphaFoldDB" id="A0A840CRL6"/>
<organism evidence="6 7">
    <name type="scientific">Dysgonomonas hofstadii</name>
    <dbReference type="NCBI Taxonomy" id="637886"/>
    <lineage>
        <taxon>Bacteria</taxon>
        <taxon>Pseudomonadati</taxon>
        <taxon>Bacteroidota</taxon>
        <taxon>Bacteroidia</taxon>
        <taxon>Bacteroidales</taxon>
        <taxon>Dysgonomonadaceae</taxon>
        <taxon>Dysgonomonas</taxon>
    </lineage>
</organism>
<reference evidence="6 7" key="1">
    <citation type="submission" date="2020-08" db="EMBL/GenBank/DDBJ databases">
        <title>Genomic Encyclopedia of Type Strains, Phase IV (KMG-IV): sequencing the most valuable type-strain genomes for metagenomic binning, comparative biology and taxonomic classification.</title>
        <authorList>
            <person name="Goeker M."/>
        </authorList>
    </citation>
    <scope>NUCLEOTIDE SEQUENCE [LARGE SCALE GENOMIC DNA]</scope>
    <source>
        <strain evidence="6 7">DSM 104969</strain>
    </source>
</reference>